<evidence type="ECO:0000256" key="2">
    <source>
        <dbReference type="ARBA" id="ARBA00022598"/>
    </source>
</evidence>
<feature type="compositionally biased region" description="Basic and acidic residues" evidence="4">
    <location>
        <begin position="262"/>
        <end position="273"/>
    </location>
</feature>
<dbReference type="GO" id="GO:0005524">
    <property type="term" value="F:ATP binding"/>
    <property type="evidence" value="ECO:0007669"/>
    <property type="project" value="UniProtKB-UniRule"/>
</dbReference>
<proteinExistence type="inferred from homology"/>
<dbReference type="Proteomes" id="UP000032702">
    <property type="component" value="Unassembled WGS sequence"/>
</dbReference>
<feature type="region of interest" description="Disordered" evidence="4">
    <location>
        <begin position="236"/>
        <end position="273"/>
    </location>
</feature>
<dbReference type="AlphaFoldDB" id="Q09C37"/>
<dbReference type="InterPro" id="IPR011761">
    <property type="entry name" value="ATP-grasp"/>
</dbReference>
<dbReference type="PATRIC" id="fig|378806.16.peg.8671"/>
<sequence length="835" mass="90524">MSQQLPHQGARRLHLVGPHVDAGQPHRATVALVQRGVARHLGEPPRGHIDDEEARPLGPFREVLGEHPARLDDVVLELPGHQRAAQHVHVIARVALGELGQQLEAPPRGDALRPPVLRTAQRVPERRVVAEQEVLRVGGNLELPGRLLIVAPQHVVEVHRGVVVIDRDKHVVAAEQEILEGKRRRPAQRQIGPPVLHRGVQVGDDPIEVIPAVIDARIERVAQQIVHPVRVQLPRDEGPQERRPVHPPVCEPRILGGPSTGDEPHDGIRPDAQRPEVFLDDGRERAVEQDLRGEVLMGGLVPFRRAVQPGRQLQGSPERRDALGGVGQGHVAQVMAQHREPDGGVEPGAHLLGQLRALRHGAKQPGRHVHGPQRVGMPGVGGAGECQVPEAQLAHVAQPLVVAAVNDGLLRVAHGDGAVNRVANPHGSLSILLDTLGRQPIDKALDWDRPGGRANPPVPIRMHIVILHNRDHDLLEEDPGREAREDVMRVATCLSEALTRSTTHAEPLAVEGDGLDFVDTLRRMQPDLVINLCESLAADSRGEIVVPGLLDMIGQPYTGSSALSLGLALHKPKAKELLRARGISTPAFAVVKRLEDVKAVDLPYPLIVKPAHEDASMGVDFDSVVEGPAQLARAAAEVLSTFHQPALVEQFIRGREIYVPLLGNAPRRALPLTEIHFGQAFENRPNIVSYKAKWETESPECRDSTSAVCRLEDADLEARLVHTAMEAFSALDCQDYGRVDLRVSPDGVPYVIDINPNCDLHPGAGFAKAALAAGIDYPALAAHLVEIALERTHGNPSPRKKGSGTARRTDQPNRNVLAGRGPVRHRAGGPRAHAE</sequence>
<comment type="similarity">
    <text evidence="1">Belongs to the D-alanine--D-alanine ligase family.</text>
</comment>
<keyword evidence="2 6" id="KW-0436">Ligase</keyword>
<protein>
    <submittedName>
        <fullName evidence="6">D-ala D-ala ligase C-terminus family</fullName>
    </submittedName>
</protein>
<organism evidence="6 7">
    <name type="scientific">Stigmatella aurantiaca (strain DW4/3-1)</name>
    <dbReference type="NCBI Taxonomy" id="378806"/>
    <lineage>
        <taxon>Bacteria</taxon>
        <taxon>Pseudomonadati</taxon>
        <taxon>Myxococcota</taxon>
        <taxon>Myxococcia</taxon>
        <taxon>Myxococcales</taxon>
        <taxon>Cystobacterineae</taxon>
        <taxon>Archangiaceae</taxon>
        <taxon>Stigmatella</taxon>
    </lineage>
</organism>
<evidence type="ECO:0000256" key="3">
    <source>
        <dbReference type="PROSITE-ProRule" id="PRU00409"/>
    </source>
</evidence>
<feature type="region of interest" description="Disordered" evidence="4">
    <location>
        <begin position="791"/>
        <end position="835"/>
    </location>
</feature>
<evidence type="ECO:0000256" key="1">
    <source>
        <dbReference type="ARBA" id="ARBA00010871"/>
    </source>
</evidence>
<evidence type="ECO:0000313" key="6">
    <source>
        <dbReference type="EMBL" id="EAU69227.1"/>
    </source>
</evidence>
<dbReference type="Gene3D" id="3.30.1490.20">
    <property type="entry name" value="ATP-grasp fold, A domain"/>
    <property type="match status" value="1"/>
</dbReference>
<gene>
    <name evidence="6" type="ORF">STIAU_8000</name>
</gene>
<reference evidence="6 7" key="1">
    <citation type="submission" date="2006-04" db="EMBL/GenBank/DDBJ databases">
        <authorList>
            <person name="Nierman W.C."/>
        </authorList>
    </citation>
    <scope>NUCLEOTIDE SEQUENCE [LARGE SCALE GENOMIC DNA]</scope>
    <source>
        <strain evidence="6 7">DW4/3-1</strain>
    </source>
</reference>
<comment type="caution">
    <text evidence="6">The sequence shown here is derived from an EMBL/GenBank/DDBJ whole genome shotgun (WGS) entry which is preliminary data.</text>
</comment>
<evidence type="ECO:0000256" key="4">
    <source>
        <dbReference type="SAM" id="MobiDB-lite"/>
    </source>
</evidence>
<dbReference type="SUPFAM" id="SSF56059">
    <property type="entry name" value="Glutathione synthetase ATP-binding domain-like"/>
    <property type="match status" value="1"/>
</dbReference>
<name>Q09C37_STIAD</name>
<evidence type="ECO:0000259" key="5">
    <source>
        <dbReference type="PROSITE" id="PS50975"/>
    </source>
</evidence>
<dbReference type="PROSITE" id="PS50975">
    <property type="entry name" value="ATP_GRASP"/>
    <property type="match status" value="1"/>
</dbReference>
<dbReference type="Gene3D" id="3.30.470.20">
    <property type="entry name" value="ATP-grasp fold, B domain"/>
    <property type="match status" value="1"/>
</dbReference>
<keyword evidence="3" id="KW-0547">Nucleotide-binding</keyword>
<dbReference type="GO" id="GO:0008716">
    <property type="term" value="F:D-alanine-D-alanine ligase activity"/>
    <property type="evidence" value="ECO:0007669"/>
    <property type="project" value="InterPro"/>
</dbReference>
<dbReference type="PANTHER" id="PTHR23132:SF23">
    <property type="entry name" value="D-ALANINE--D-ALANINE LIGASE B"/>
    <property type="match status" value="1"/>
</dbReference>
<dbReference type="InterPro" id="IPR011095">
    <property type="entry name" value="Dala_Dala_lig_C"/>
</dbReference>
<evidence type="ECO:0000313" key="7">
    <source>
        <dbReference type="Proteomes" id="UP000032702"/>
    </source>
</evidence>
<dbReference type="InterPro" id="IPR013815">
    <property type="entry name" value="ATP_grasp_subdomain_1"/>
</dbReference>
<dbReference type="EMBL" id="AAMD01000007">
    <property type="protein sequence ID" value="EAU69227.1"/>
    <property type="molecule type" value="Genomic_DNA"/>
</dbReference>
<dbReference type="GO" id="GO:0046872">
    <property type="term" value="F:metal ion binding"/>
    <property type="evidence" value="ECO:0007669"/>
    <property type="project" value="InterPro"/>
</dbReference>
<feature type="domain" description="ATP-grasp" evidence="5">
    <location>
        <begin position="575"/>
        <end position="786"/>
    </location>
</feature>
<accession>Q09C37</accession>
<dbReference type="Pfam" id="PF07478">
    <property type="entry name" value="Dala_Dala_lig_C"/>
    <property type="match status" value="1"/>
</dbReference>
<dbReference type="PANTHER" id="PTHR23132">
    <property type="entry name" value="D-ALANINE--D-ALANINE LIGASE"/>
    <property type="match status" value="1"/>
</dbReference>
<keyword evidence="3" id="KW-0067">ATP-binding</keyword>